<evidence type="ECO:0000313" key="2">
    <source>
        <dbReference type="EMBL" id="RFU18437.1"/>
    </source>
</evidence>
<dbReference type="Gene3D" id="3.90.1300.10">
    <property type="entry name" value="Amidase signature (AS) domain"/>
    <property type="match status" value="1"/>
</dbReference>
<dbReference type="RefSeq" id="WP_117297730.1">
    <property type="nucleotide sequence ID" value="NZ_QVQT02000001.1"/>
</dbReference>
<evidence type="ECO:0000313" key="3">
    <source>
        <dbReference type="Proteomes" id="UP000264702"/>
    </source>
</evidence>
<sequence length="439" mass="47539">MHLNLSPVQDFLARAQQPGFDLVAQMRAALSRANGNRSRNTYIVLDPAWTLAEAVRQQQRFAAQESKPALYGLPVSLKDCFDLEGFVTSSGSKFYAEHNRPASADSAIAARLRRRGAIITGKTHLHQLAYGITGENRDYGNCLQPADPALLTGGSSSGAVASIQEGSALAAIGTDTGGSVRVPAALCGLSGYRSSLGVADWRGGAHLAPVFDTIGWLFRDLRDAPLLAEALFDLPPQTRQEREEIVIGVLDGPLLEDCDSAALRSFRAWQERLVEFGGKDSMPKVRLEPFVPAFWLDAREIYAPLQAAEAAQQHAGFYAHFEPIIAERLAWGASLREDEIRGFALRHQAFCTAMAALFDRFDFLLAPATPVSRLDAGRDQSEARARILRHTTPASLAGLPSVVLPSSDSGLQLLAAHNDDRRLLRFAARAGERLAAEGS</sequence>
<dbReference type="PANTHER" id="PTHR11895">
    <property type="entry name" value="TRANSAMIDASE"/>
    <property type="match status" value="1"/>
</dbReference>
<proteinExistence type="predicted"/>
<name>A0A372IU26_9BACT</name>
<dbReference type="OrthoDB" id="112488at2"/>
<dbReference type="SUPFAM" id="SSF75304">
    <property type="entry name" value="Amidase signature (AS) enzymes"/>
    <property type="match status" value="1"/>
</dbReference>
<dbReference type="Pfam" id="PF01425">
    <property type="entry name" value="Amidase"/>
    <property type="match status" value="1"/>
</dbReference>
<dbReference type="InterPro" id="IPR036928">
    <property type="entry name" value="AS_sf"/>
</dbReference>
<gene>
    <name evidence="2" type="ORF">D0Y96_02425</name>
</gene>
<evidence type="ECO:0000259" key="1">
    <source>
        <dbReference type="Pfam" id="PF01425"/>
    </source>
</evidence>
<keyword evidence="3" id="KW-1185">Reference proteome</keyword>
<dbReference type="AlphaFoldDB" id="A0A372IU26"/>
<dbReference type="Proteomes" id="UP000264702">
    <property type="component" value="Unassembled WGS sequence"/>
</dbReference>
<feature type="domain" description="Amidase" evidence="1">
    <location>
        <begin position="27"/>
        <end position="424"/>
    </location>
</feature>
<dbReference type="InterPro" id="IPR000120">
    <property type="entry name" value="Amidase"/>
</dbReference>
<dbReference type="InterPro" id="IPR023631">
    <property type="entry name" value="Amidase_dom"/>
</dbReference>
<reference evidence="2 3" key="1">
    <citation type="submission" date="2018-08" db="EMBL/GenBank/DDBJ databases">
        <title>Acidipila sp. 4G-K13, an acidobacterium isolated from forest soil.</title>
        <authorList>
            <person name="Gao Z.-H."/>
            <person name="Qiu L.-H."/>
        </authorList>
    </citation>
    <scope>NUCLEOTIDE SEQUENCE [LARGE SCALE GENOMIC DNA]</scope>
    <source>
        <strain evidence="2 3">4G-K13</strain>
    </source>
</reference>
<accession>A0A372IU26</accession>
<dbReference type="PANTHER" id="PTHR11895:SF176">
    <property type="entry name" value="AMIDASE AMID-RELATED"/>
    <property type="match status" value="1"/>
</dbReference>
<organism evidence="2 3">
    <name type="scientific">Paracidobacterium acidisoli</name>
    <dbReference type="NCBI Taxonomy" id="2303751"/>
    <lineage>
        <taxon>Bacteria</taxon>
        <taxon>Pseudomonadati</taxon>
        <taxon>Acidobacteriota</taxon>
        <taxon>Terriglobia</taxon>
        <taxon>Terriglobales</taxon>
        <taxon>Acidobacteriaceae</taxon>
        <taxon>Paracidobacterium</taxon>
    </lineage>
</organism>
<dbReference type="GO" id="GO:0003824">
    <property type="term" value="F:catalytic activity"/>
    <property type="evidence" value="ECO:0007669"/>
    <property type="project" value="InterPro"/>
</dbReference>
<dbReference type="EMBL" id="QVQT01000001">
    <property type="protein sequence ID" value="RFU18437.1"/>
    <property type="molecule type" value="Genomic_DNA"/>
</dbReference>
<protein>
    <submittedName>
        <fullName evidence="2">Amidase</fullName>
    </submittedName>
</protein>
<comment type="caution">
    <text evidence="2">The sequence shown here is derived from an EMBL/GenBank/DDBJ whole genome shotgun (WGS) entry which is preliminary data.</text>
</comment>